<sequence>MLNTTIGDRILFNIGFENSKSLFSKNLTIIDPPQMSTFQILGFYPSTGVALTTNYTMTISPISTLGIFAPMSPFSYAFGFYKPWGDENYIRVTDFVTPVTDSTPISKTFPLPFLGDNLAVKKDVNVVIFVRDHAGNIYPTKTIFTSQVSANVDLLLQNPTTEQLILMAHDTSQNYSSMLDKVLVTFQNYDVTLPVLHRALTASVDISRNRLKKVTFNLMSTLDDIIQEQQQEVSQFGYVRTKTFDKSQLMLNIISHMMISFNETEIVRERFTSLLSQQLIAQPQTNESRLIPSLVLNSPHVNVTLSKVIVDSSVDKTTIENNDLGDISLSLKNTNQVPIPNGPRMIGLSFVSLVMTEPFLLIQNNSKSLSNIYDFKYYENDQLVILQNLQSPIVLKFKTMENVTTSSQPTSIACKYWDDVNRIWSSNGCQYAGFDSATSMITCQCSHTTKFSTFLEINVTAIIENSDGVTLSNIISLFSAQIAFGSFFILCCITIFILLIILHKHQPVKSRLVTPYLGILALFIESVLIYVTHRSLIVSKLTGTISNIDENSDASYFNHIATIIVNTLNLTAIFSYLLQVTRIQFMQYLYRKLQSNYHQHNSKKNHFSFECYESSLRKFSFSH</sequence>
<keyword evidence="2 6" id="KW-0812">Transmembrane</keyword>
<gene>
    <name evidence="8" type="ORF">FDP41_000120</name>
</gene>
<dbReference type="VEuPathDB" id="AmoebaDB:NfTy_025650"/>
<feature type="transmembrane region" description="Helical" evidence="6">
    <location>
        <begin position="514"/>
        <end position="536"/>
    </location>
</feature>
<keyword evidence="4 6" id="KW-0472">Membrane</keyword>
<feature type="transmembrane region" description="Helical" evidence="6">
    <location>
        <begin position="556"/>
        <end position="578"/>
    </location>
</feature>
<dbReference type="InterPro" id="IPR046338">
    <property type="entry name" value="GAIN_dom_sf"/>
</dbReference>
<comment type="caution">
    <text evidence="8">The sequence shown here is derived from an EMBL/GenBank/DDBJ whole genome shotgun (WGS) entry which is preliminary data.</text>
</comment>
<accession>A0A6A5CCN8</accession>
<dbReference type="VEuPathDB" id="AmoebaDB:NF0011260"/>
<feature type="transmembrane region" description="Helical" evidence="6">
    <location>
        <begin position="482"/>
        <end position="502"/>
    </location>
</feature>
<dbReference type="Pfam" id="PF01825">
    <property type="entry name" value="GPS"/>
    <property type="match status" value="1"/>
</dbReference>
<dbReference type="PROSITE" id="PS50221">
    <property type="entry name" value="GAIN_B"/>
    <property type="match status" value="1"/>
</dbReference>
<dbReference type="GeneID" id="68107338"/>
<proteinExistence type="predicted"/>
<evidence type="ECO:0000256" key="3">
    <source>
        <dbReference type="ARBA" id="ARBA00022989"/>
    </source>
</evidence>
<name>A0A6A5CCN8_NAEFO</name>
<reference evidence="8 9" key="1">
    <citation type="journal article" date="2019" name="Sci. Rep.">
        <title>Nanopore sequencing improves the draft genome of the human pathogenic amoeba Naegleria fowleri.</title>
        <authorList>
            <person name="Liechti N."/>
            <person name="Schurch N."/>
            <person name="Bruggmann R."/>
            <person name="Wittwer M."/>
        </authorList>
    </citation>
    <scope>NUCLEOTIDE SEQUENCE [LARGE SCALE GENOMIC DNA]</scope>
    <source>
        <strain evidence="8 9">ATCC 30894</strain>
    </source>
</reference>
<dbReference type="InterPro" id="IPR057244">
    <property type="entry name" value="GAIN_B"/>
</dbReference>
<dbReference type="RefSeq" id="XP_044569794.1">
    <property type="nucleotide sequence ID" value="XM_044702471.1"/>
</dbReference>
<evidence type="ECO:0000313" key="9">
    <source>
        <dbReference type="Proteomes" id="UP000444721"/>
    </source>
</evidence>
<evidence type="ECO:0000313" key="8">
    <source>
        <dbReference type="EMBL" id="KAF0985081.1"/>
    </source>
</evidence>
<evidence type="ECO:0000256" key="4">
    <source>
        <dbReference type="ARBA" id="ARBA00023136"/>
    </source>
</evidence>
<dbReference type="GO" id="GO:0016020">
    <property type="term" value="C:membrane"/>
    <property type="evidence" value="ECO:0007669"/>
    <property type="project" value="UniProtKB-SubCell"/>
</dbReference>
<organism evidence="8 9">
    <name type="scientific">Naegleria fowleri</name>
    <name type="common">Brain eating amoeba</name>
    <dbReference type="NCBI Taxonomy" id="5763"/>
    <lineage>
        <taxon>Eukaryota</taxon>
        <taxon>Discoba</taxon>
        <taxon>Heterolobosea</taxon>
        <taxon>Tetramitia</taxon>
        <taxon>Eutetramitia</taxon>
        <taxon>Vahlkampfiidae</taxon>
        <taxon>Naegleria</taxon>
    </lineage>
</organism>
<dbReference type="EMBL" id="VFQX01000001">
    <property type="protein sequence ID" value="KAF0985081.1"/>
    <property type="molecule type" value="Genomic_DNA"/>
</dbReference>
<keyword evidence="5" id="KW-1015">Disulfide bond</keyword>
<dbReference type="Proteomes" id="UP000444721">
    <property type="component" value="Unassembled WGS sequence"/>
</dbReference>
<keyword evidence="3 6" id="KW-1133">Transmembrane helix</keyword>
<comment type="subcellular location">
    <subcellularLocation>
        <location evidence="1">Membrane</location>
    </subcellularLocation>
</comment>
<dbReference type="VEuPathDB" id="AmoebaDB:FDP41_000120"/>
<keyword evidence="9" id="KW-1185">Reference proteome</keyword>
<dbReference type="VEuPathDB" id="AmoebaDB:NF0124110"/>
<dbReference type="AlphaFoldDB" id="A0A6A5CCN8"/>
<dbReference type="Gene3D" id="2.60.220.50">
    <property type="match status" value="1"/>
</dbReference>
<dbReference type="OrthoDB" id="444119at2759"/>
<evidence type="ECO:0000256" key="6">
    <source>
        <dbReference type="SAM" id="Phobius"/>
    </source>
</evidence>
<dbReference type="InterPro" id="IPR000203">
    <property type="entry name" value="GPS"/>
</dbReference>
<feature type="domain" description="GAIN-B" evidence="7">
    <location>
        <begin position="292"/>
        <end position="461"/>
    </location>
</feature>
<evidence type="ECO:0000259" key="7">
    <source>
        <dbReference type="PROSITE" id="PS50221"/>
    </source>
</evidence>
<protein>
    <recommendedName>
        <fullName evidence="7">GAIN-B domain-containing protein</fullName>
    </recommendedName>
</protein>
<evidence type="ECO:0000256" key="2">
    <source>
        <dbReference type="ARBA" id="ARBA00022692"/>
    </source>
</evidence>
<evidence type="ECO:0000256" key="1">
    <source>
        <dbReference type="ARBA" id="ARBA00004370"/>
    </source>
</evidence>
<dbReference type="VEuPathDB" id="AmoebaDB:NF0011250"/>
<evidence type="ECO:0000256" key="5">
    <source>
        <dbReference type="ARBA" id="ARBA00023157"/>
    </source>
</evidence>